<reference evidence="4" key="1">
    <citation type="journal article" date="2014" name="Int. J. Syst. Evol. Microbiol.">
        <title>Complete genome sequence of Corynebacterium casei LMG S-19264T (=DSM 44701T), isolated from a smear-ripened cheese.</title>
        <authorList>
            <consortium name="US DOE Joint Genome Institute (JGI-PGF)"/>
            <person name="Walter F."/>
            <person name="Albersmeier A."/>
            <person name="Kalinowski J."/>
            <person name="Ruckert C."/>
        </authorList>
    </citation>
    <scope>NUCLEOTIDE SEQUENCE</scope>
    <source>
        <strain evidence="4">CGMCC 1.14988</strain>
    </source>
</reference>
<dbReference type="EC" id="3.1.4.-" evidence="2"/>
<comment type="caution">
    <text evidence="4">The sequence shown here is derived from an EMBL/GenBank/DDBJ whole genome shotgun (WGS) entry which is preliminary data.</text>
</comment>
<dbReference type="GO" id="GO:0016787">
    <property type="term" value="F:hydrolase activity"/>
    <property type="evidence" value="ECO:0007669"/>
    <property type="project" value="UniProtKB-UniRule"/>
</dbReference>
<dbReference type="AlphaFoldDB" id="A0A8J3EVN4"/>
<organism evidence="4 5">
    <name type="scientific">Egicoccus halophilus</name>
    <dbReference type="NCBI Taxonomy" id="1670830"/>
    <lineage>
        <taxon>Bacteria</taxon>
        <taxon>Bacillati</taxon>
        <taxon>Actinomycetota</taxon>
        <taxon>Nitriliruptoria</taxon>
        <taxon>Egicoccales</taxon>
        <taxon>Egicoccaceae</taxon>
        <taxon>Egicoccus</taxon>
    </lineage>
</organism>
<dbReference type="GO" id="GO:0046872">
    <property type="term" value="F:metal ion binding"/>
    <property type="evidence" value="ECO:0007669"/>
    <property type="project" value="UniProtKB-KW"/>
</dbReference>
<dbReference type="RefSeq" id="WP_130650351.1">
    <property type="nucleotide sequence ID" value="NZ_BMHA01000012.1"/>
</dbReference>
<dbReference type="InterPro" id="IPR024654">
    <property type="entry name" value="Calcineurin-like_PHP_lpxH"/>
</dbReference>
<evidence type="ECO:0000313" key="4">
    <source>
        <dbReference type="EMBL" id="GGI08496.1"/>
    </source>
</evidence>
<protein>
    <recommendedName>
        <fullName evidence="2">Phosphoesterase</fullName>
        <ecNumber evidence="2">3.1.4.-</ecNumber>
    </recommendedName>
</protein>
<dbReference type="InterPro" id="IPR000979">
    <property type="entry name" value="Phosphodiesterase_MJ0936/Vps29"/>
</dbReference>
<evidence type="ECO:0000313" key="5">
    <source>
        <dbReference type="Proteomes" id="UP000650511"/>
    </source>
</evidence>
<name>A0A8J3EVN4_9ACTN</name>
<gene>
    <name evidence="4" type="ORF">GCM10011354_29370</name>
</gene>
<dbReference type="PANTHER" id="PTHR11124">
    <property type="entry name" value="VACUOLAR SORTING PROTEIN VPS29"/>
    <property type="match status" value="1"/>
</dbReference>
<accession>A0A8J3EVN4</accession>
<comment type="cofactor">
    <cofactor evidence="2">
        <name>a divalent metal cation</name>
        <dbReference type="ChEBI" id="CHEBI:60240"/>
    </cofactor>
</comment>
<evidence type="ECO:0000259" key="3">
    <source>
        <dbReference type="Pfam" id="PF12850"/>
    </source>
</evidence>
<evidence type="ECO:0000256" key="2">
    <source>
        <dbReference type="RuleBase" id="RU362039"/>
    </source>
</evidence>
<dbReference type="SUPFAM" id="SSF56300">
    <property type="entry name" value="Metallo-dependent phosphatases"/>
    <property type="match status" value="1"/>
</dbReference>
<feature type="domain" description="Calcineurin-like phosphoesterase" evidence="3">
    <location>
        <begin position="1"/>
        <end position="152"/>
    </location>
</feature>
<keyword evidence="2" id="KW-0479">Metal-binding</keyword>
<comment type="similarity">
    <text evidence="1 2">Belongs to the metallophosphoesterase superfamily. YfcE family.</text>
</comment>
<keyword evidence="5" id="KW-1185">Reference proteome</keyword>
<proteinExistence type="inferred from homology"/>
<dbReference type="EMBL" id="BMHA01000012">
    <property type="protein sequence ID" value="GGI08496.1"/>
    <property type="molecule type" value="Genomic_DNA"/>
</dbReference>
<dbReference type="InterPro" id="IPR029052">
    <property type="entry name" value="Metallo-depent_PP-like"/>
</dbReference>
<reference evidence="4" key="2">
    <citation type="submission" date="2020-09" db="EMBL/GenBank/DDBJ databases">
        <authorList>
            <person name="Sun Q."/>
            <person name="Zhou Y."/>
        </authorList>
    </citation>
    <scope>NUCLEOTIDE SEQUENCE</scope>
    <source>
        <strain evidence="4">CGMCC 1.14988</strain>
    </source>
</reference>
<evidence type="ECO:0000256" key="1">
    <source>
        <dbReference type="ARBA" id="ARBA00008950"/>
    </source>
</evidence>
<sequence>MRVVVTADTHLRRDWPNRRLPAAALRWLARADVILHAGDITQAEHLERFGGFAPVHAVLGNNDRELVGALPETLELTLAGVRIGMIHDSGQARGRSRRLSTRFPDADLVVFGHSHVPVDAPGEGDQRLFNPGSPTERRRMPHRTIGVLDLAEGEILDARIEVVDD</sequence>
<dbReference type="Proteomes" id="UP000650511">
    <property type="component" value="Unassembled WGS sequence"/>
</dbReference>
<dbReference type="OrthoDB" id="9785951at2"/>
<dbReference type="Gene3D" id="3.60.21.10">
    <property type="match status" value="1"/>
</dbReference>
<dbReference type="NCBIfam" id="TIGR00040">
    <property type="entry name" value="yfcE"/>
    <property type="match status" value="1"/>
</dbReference>
<dbReference type="Pfam" id="PF12850">
    <property type="entry name" value="Metallophos_2"/>
    <property type="match status" value="1"/>
</dbReference>